<evidence type="ECO:0000256" key="10">
    <source>
        <dbReference type="PIRNR" id="PIRNR002884"/>
    </source>
</evidence>
<evidence type="ECO:0000256" key="6">
    <source>
        <dbReference type="ARBA" id="ARBA00022779"/>
    </source>
</evidence>
<keyword evidence="7 10" id="KW-0378">Hydrolase</keyword>
<evidence type="ECO:0000256" key="9">
    <source>
        <dbReference type="ARBA" id="ARBA00029599"/>
    </source>
</evidence>
<evidence type="ECO:0000313" key="14">
    <source>
        <dbReference type="Proteomes" id="UP000323522"/>
    </source>
</evidence>
<dbReference type="GO" id="GO:0097588">
    <property type="term" value="P:archaeal or bacterial-type flagellum-dependent cell motility"/>
    <property type="evidence" value="ECO:0007669"/>
    <property type="project" value="UniProtKB-KW"/>
</dbReference>
<comment type="function">
    <text evidence="10">Plays an important role in bacterial chemotaxis signal transduction pathway by accelerating the dephosphorylation of phosphorylated CheY (CheY-P).</text>
</comment>
<dbReference type="AlphaFoldDB" id="A0A5C1Q6G5"/>
<organism evidence="13 14">
    <name type="scientific">Sphaerotilus sulfidivorans</name>
    <dbReference type="NCBI Taxonomy" id="639200"/>
    <lineage>
        <taxon>Bacteria</taxon>
        <taxon>Pseudomonadati</taxon>
        <taxon>Pseudomonadota</taxon>
        <taxon>Betaproteobacteria</taxon>
        <taxon>Burkholderiales</taxon>
        <taxon>Sphaerotilaceae</taxon>
        <taxon>Sphaerotilus</taxon>
    </lineage>
</organism>
<keyword evidence="6 10" id="KW-0283">Flagellar rotation</keyword>
<dbReference type="InterPro" id="IPR007439">
    <property type="entry name" value="Chemotax_Pase_CheZ"/>
</dbReference>
<dbReference type="PIRSF" id="PIRSF002884">
    <property type="entry name" value="CheZ"/>
    <property type="match status" value="1"/>
</dbReference>
<evidence type="ECO:0000313" key="12">
    <source>
        <dbReference type="EMBL" id="MET3604957.1"/>
    </source>
</evidence>
<dbReference type="OrthoDB" id="9773007at2"/>
<keyword evidence="15" id="KW-1185">Reference proteome</keyword>
<evidence type="ECO:0000256" key="8">
    <source>
        <dbReference type="ARBA" id="ARBA00022912"/>
    </source>
</evidence>
<evidence type="ECO:0000313" key="15">
    <source>
        <dbReference type="Proteomes" id="UP001549111"/>
    </source>
</evidence>
<reference evidence="12 15" key="2">
    <citation type="submission" date="2024-06" db="EMBL/GenBank/DDBJ databases">
        <title>Genomic Encyclopedia of Type Strains, Phase IV (KMG-IV): sequencing the most valuable type-strain genomes for metagenomic binning, comparative biology and taxonomic classification.</title>
        <authorList>
            <person name="Goeker M."/>
        </authorList>
    </citation>
    <scope>NUCLEOTIDE SEQUENCE [LARGE SCALE GENOMIC DNA]</scope>
    <source>
        <strain evidence="12 15">D-501</strain>
    </source>
</reference>
<dbReference type="GO" id="GO:0050920">
    <property type="term" value="P:regulation of chemotaxis"/>
    <property type="evidence" value="ECO:0007669"/>
    <property type="project" value="InterPro"/>
</dbReference>
<dbReference type="PANTHER" id="PTHR43693:SF1">
    <property type="entry name" value="PROTEIN PHOSPHATASE CHEZ"/>
    <property type="match status" value="1"/>
</dbReference>
<dbReference type="KEGG" id="snn:EWH46_13650"/>
<protein>
    <recommendedName>
        <fullName evidence="3 10">Protein phosphatase CheZ</fullName>
        <ecNumber evidence="10">3.1.3.-</ecNumber>
    </recommendedName>
    <alternativeName>
        <fullName evidence="9 10">Chemotaxis protein CheZ</fullName>
    </alternativeName>
</protein>
<evidence type="ECO:0000256" key="1">
    <source>
        <dbReference type="ARBA" id="ARBA00004496"/>
    </source>
</evidence>
<evidence type="ECO:0000256" key="11">
    <source>
        <dbReference type="PIRSR" id="PIRSR002884-1"/>
    </source>
</evidence>
<proteinExistence type="inferred from homology"/>
<dbReference type="Pfam" id="PF04344">
    <property type="entry name" value="CheZ"/>
    <property type="match status" value="1"/>
</dbReference>
<comment type="subcellular location">
    <subcellularLocation>
        <location evidence="1 10">Cytoplasm</location>
    </subcellularLocation>
</comment>
<comment type="subunit">
    <text evidence="10">Homodimer.</text>
</comment>
<dbReference type="GO" id="GO:0005737">
    <property type="term" value="C:cytoplasm"/>
    <property type="evidence" value="ECO:0007669"/>
    <property type="project" value="UniProtKB-SubCell"/>
</dbReference>
<dbReference type="InterPro" id="IPR050992">
    <property type="entry name" value="CheZ_family_phosphatases"/>
</dbReference>
<dbReference type="SUPFAM" id="SSF75708">
    <property type="entry name" value="Chemotaxis phosphatase CheZ"/>
    <property type="match status" value="1"/>
</dbReference>
<dbReference type="EMBL" id="CP035708">
    <property type="protein sequence ID" value="QEN01712.1"/>
    <property type="molecule type" value="Genomic_DNA"/>
</dbReference>
<dbReference type="Proteomes" id="UP001549111">
    <property type="component" value="Unassembled WGS sequence"/>
</dbReference>
<keyword evidence="5 10" id="KW-0145">Chemotaxis</keyword>
<dbReference type="GO" id="GO:0004721">
    <property type="term" value="F:phosphoprotein phosphatase activity"/>
    <property type="evidence" value="ECO:0007669"/>
    <property type="project" value="UniProtKB-KW"/>
</dbReference>
<evidence type="ECO:0000256" key="4">
    <source>
        <dbReference type="ARBA" id="ARBA00022490"/>
    </source>
</evidence>
<name>A0A5C1Q6G5_9BURK</name>
<evidence type="ECO:0000256" key="2">
    <source>
        <dbReference type="ARBA" id="ARBA00005908"/>
    </source>
</evidence>
<dbReference type="PANTHER" id="PTHR43693">
    <property type="entry name" value="PROTEIN PHOSPHATASE CHEZ"/>
    <property type="match status" value="1"/>
</dbReference>
<dbReference type="EC" id="3.1.3.-" evidence="10"/>
<evidence type="ECO:0000256" key="3">
    <source>
        <dbReference type="ARBA" id="ARBA00018484"/>
    </source>
</evidence>
<evidence type="ECO:0000256" key="7">
    <source>
        <dbReference type="ARBA" id="ARBA00022801"/>
    </source>
</evidence>
<accession>A0A5C1Q6G5</accession>
<dbReference type="EMBL" id="JBEPLS010000011">
    <property type="protein sequence ID" value="MET3604957.1"/>
    <property type="molecule type" value="Genomic_DNA"/>
</dbReference>
<gene>
    <name evidence="12" type="ORF">ABIC99_002782</name>
    <name evidence="13" type="ORF">EWH46_13650</name>
</gene>
<dbReference type="GO" id="GO:0006935">
    <property type="term" value="P:chemotaxis"/>
    <property type="evidence" value="ECO:0007669"/>
    <property type="project" value="UniProtKB-KW"/>
</dbReference>
<comment type="similarity">
    <text evidence="2 10">Belongs to the CheZ family.</text>
</comment>
<reference evidence="13 14" key="1">
    <citation type="submission" date="2019-02" db="EMBL/GenBank/DDBJ databases">
        <title>Complete Genome Sequence and Methylome Analysis of Sphaerotilus natans subsp. sulfidivorans D-507.</title>
        <authorList>
            <person name="Fomenkov A."/>
            <person name="Gridneva E."/>
            <person name="Smolyakov D."/>
            <person name="Dubinina G."/>
            <person name="Vincze T."/>
            <person name="Grabovich M."/>
            <person name="Roberts R.J."/>
        </authorList>
    </citation>
    <scope>NUCLEOTIDE SEQUENCE [LARGE SCALE GENOMIC DNA]</scope>
    <source>
        <strain evidence="13 14">D-507</strain>
    </source>
</reference>
<dbReference type="Gene3D" id="1.10.287.500">
    <property type="entry name" value="Helix hairpin bin"/>
    <property type="match status" value="1"/>
</dbReference>
<keyword evidence="8 10" id="KW-0904">Protein phosphatase</keyword>
<dbReference type="GO" id="GO:0009288">
    <property type="term" value="C:bacterial-type flagellum"/>
    <property type="evidence" value="ECO:0007669"/>
    <property type="project" value="InterPro"/>
</dbReference>
<feature type="site" description="Enhances dephosphorylation of CheY-P" evidence="11">
    <location>
        <position position="143"/>
    </location>
</feature>
<keyword evidence="4 10" id="KW-0963">Cytoplasm</keyword>
<evidence type="ECO:0000313" key="13">
    <source>
        <dbReference type="EMBL" id="QEN01712.1"/>
    </source>
</evidence>
<evidence type="ECO:0000256" key="5">
    <source>
        <dbReference type="ARBA" id="ARBA00022500"/>
    </source>
</evidence>
<dbReference type="Proteomes" id="UP000323522">
    <property type="component" value="Chromosome"/>
</dbReference>
<sequence length="231" mass="24852">MTQNVPMVAASPQVIQQIGELTRMLHDTIEQLGVVNVGVMPELQAATSALPDARSRLNYIANKTSDAANRVLNSVDDAKVEHQQLMSESRRIVEAIDADAGIDAGVRELVHRHIGNLNASCDRIDEHLTNIMMAQDFHDLTGQIIKKVVRVTNELEANLVKLLIDLHPEHVEQAVAEVAAAAPCPAAQAASAVPAAPAKPSELEGPVVDGTRTDVVTDQNEVDDLLARMGF</sequence>
<dbReference type="RefSeq" id="WP_149504375.1">
    <property type="nucleotide sequence ID" value="NZ_CP035708.1"/>
</dbReference>